<dbReference type="GO" id="GO:0016491">
    <property type="term" value="F:oxidoreductase activity"/>
    <property type="evidence" value="ECO:0007669"/>
    <property type="project" value="UniProtKB-KW"/>
</dbReference>
<dbReference type="SUPFAM" id="SSF51735">
    <property type="entry name" value="NAD(P)-binding Rossmann-fold domains"/>
    <property type="match status" value="1"/>
</dbReference>
<reference evidence="5" key="1">
    <citation type="submission" date="2016-10" db="EMBL/GenBank/DDBJ databases">
        <authorList>
            <person name="Varghese N."/>
            <person name="Submissions S."/>
        </authorList>
    </citation>
    <scope>NUCLEOTIDE SEQUENCE [LARGE SCALE GENOMIC DNA]</scope>
    <source>
        <strain evidence="5">DSM 45843</strain>
    </source>
</reference>
<dbReference type="PANTHER" id="PTHR43639:SF1">
    <property type="entry name" value="SHORT-CHAIN DEHYDROGENASE_REDUCTASE FAMILY PROTEIN"/>
    <property type="match status" value="1"/>
</dbReference>
<dbReference type="Gene3D" id="3.40.50.720">
    <property type="entry name" value="NAD(P)-binding Rossmann-like Domain"/>
    <property type="match status" value="1"/>
</dbReference>
<dbReference type="InterPro" id="IPR020904">
    <property type="entry name" value="Sc_DH/Rdtase_CS"/>
</dbReference>
<dbReference type="Pfam" id="PF00106">
    <property type="entry name" value="adh_short"/>
    <property type="match status" value="1"/>
</dbReference>
<evidence type="ECO:0000313" key="5">
    <source>
        <dbReference type="Proteomes" id="UP000199088"/>
    </source>
</evidence>
<dbReference type="PROSITE" id="PS00061">
    <property type="entry name" value="ADH_SHORT"/>
    <property type="match status" value="1"/>
</dbReference>
<gene>
    <name evidence="4" type="ORF">SAMN05660199_01021</name>
</gene>
<sequence>MQSNHDVLTALPRDDRLAGRTAWVTGSTSGIGEAVAHVLAASGATVLVSGRDAARAEAVAAAITTAGGAARTLVADLAAPPAELRATAARAVDLLGGRLDALVNNAGVYPVSATEDLADDDLEALLAVNVRAPHVLVGALAPAMAERGDGVVVDIGSWMARVGSPFGAMYTATKAALEQLTRAWSAEYGPRGVRVNTVAPGATATPGNAEAAAVLEQMTAATVAGRPVRPVDVAFAVRWLCTDEAAFVHGTTLDVDGGILAARVG</sequence>
<dbReference type="Proteomes" id="UP000199088">
    <property type="component" value="Unassembled WGS sequence"/>
</dbReference>
<organism evidence="4 5">
    <name type="scientific">Klenkia soli</name>
    <dbReference type="NCBI Taxonomy" id="1052260"/>
    <lineage>
        <taxon>Bacteria</taxon>
        <taxon>Bacillati</taxon>
        <taxon>Actinomycetota</taxon>
        <taxon>Actinomycetes</taxon>
        <taxon>Geodermatophilales</taxon>
        <taxon>Geodermatophilaceae</taxon>
        <taxon>Klenkia</taxon>
    </lineage>
</organism>
<keyword evidence="5" id="KW-1185">Reference proteome</keyword>
<dbReference type="InterPro" id="IPR002347">
    <property type="entry name" value="SDR_fam"/>
</dbReference>
<dbReference type="InterPro" id="IPR036291">
    <property type="entry name" value="NAD(P)-bd_dom_sf"/>
</dbReference>
<dbReference type="EMBL" id="FNIR01000003">
    <property type="protein sequence ID" value="SDN98013.1"/>
    <property type="molecule type" value="Genomic_DNA"/>
</dbReference>
<name>A0A1H0FTN6_9ACTN</name>
<accession>A0A1H0FTN6</accession>
<dbReference type="FunFam" id="3.40.50.720:FF:000084">
    <property type="entry name" value="Short-chain dehydrogenase reductase"/>
    <property type="match status" value="1"/>
</dbReference>
<dbReference type="STRING" id="1052260.SAMN05660199_01021"/>
<dbReference type="PANTHER" id="PTHR43639">
    <property type="entry name" value="OXIDOREDUCTASE, SHORT-CHAIN DEHYDROGENASE/REDUCTASE FAMILY (AFU_ORTHOLOGUE AFUA_5G02870)"/>
    <property type="match status" value="1"/>
</dbReference>
<dbReference type="AlphaFoldDB" id="A0A1H0FTN6"/>
<keyword evidence="2" id="KW-0560">Oxidoreductase</keyword>
<comment type="similarity">
    <text evidence="1 3">Belongs to the short-chain dehydrogenases/reductases (SDR) family.</text>
</comment>
<dbReference type="PRINTS" id="PR00080">
    <property type="entry name" value="SDRFAMILY"/>
</dbReference>
<protein>
    <submittedName>
        <fullName evidence="4">Short-chain dehydrogenase</fullName>
    </submittedName>
</protein>
<evidence type="ECO:0000256" key="1">
    <source>
        <dbReference type="ARBA" id="ARBA00006484"/>
    </source>
</evidence>
<evidence type="ECO:0000256" key="3">
    <source>
        <dbReference type="RuleBase" id="RU000363"/>
    </source>
</evidence>
<evidence type="ECO:0000313" key="4">
    <source>
        <dbReference type="EMBL" id="SDN98013.1"/>
    </source>
</evidence>
<evidence type="ECO:0000256" key="2">
    <source>
        <dbReference type="ARBA" id="ARBA00023002"/>
    </source>
</evidence>
<dbReference type="PRINTS" id="PR00081">
    <property type="entry name" value="GDHRDH"/>
</dbReference>
<proteinExistence type="inferred from homology"/>
<dbReference type="OrthoDB" id="4380821at2"/>
<dbReference type="CDD" id="cd05233">
    <property type="entry name" value="SDR_c"/>
    <property type="match status" value="1"/>
</dbReference>